<dbReference type="CDD" id="cd19815">
    <property type="entry name" value="Bbox1_HOIP"/>
    <property type="match status" value="1"/>
</dbReference>
<name>A0A9P0M151_ACAOB</name>
<protein>
    <recommendedName>
        <fullName evidence="4">B box-type domain-containing protein</fullName>
    </recommendedName>
</protein>
<sequence>MPQWVNKAGVSGIPPPPVPKEENKKLNGRNKNQEPDYEVIEFGQYSNASAVTNRNGSGKPERHCQLCGSSTPSVQCEDCAQIFCLSCDDMYHRHPKRQTHTRRRVEQAIRPPLPPKGDAPAPPVPPPRRHRRAGSIGPSPCSSPLPNRNQVTLKQYFCCS</sequence>
<feature type="domain" description="B box-type" evidence="4">
    <location>
        <begin position="59"/>
        <end position="105"/>
    </location>
</feature>
<dbReference type="GO" id="GO:0008270">
    <property type="term" value="F:zinc ion binding"/>
    <property type="evidence" value="ECO:0007669"/>
    <property type="project" value="UniProtKB-KW"/>
</dbReference>
<keyword evidence="2" id="KW-0862">Zinc</keyword>
<proteinExistence type="predicted"/>
<evidence type="ECO:0000256" key="3">
    <source>
        <dbReference type="SAM" id="MobiDB-lite"/>
    </source>
</evidence>
<keyword evidence="6" id="KW-1185">Reference proteome</keyword>
<comment type="caution">
    <text evidence="5">The sequence shown here is derived from an EMBL/GenBank/DDBJ whole genome shotgun (WGS) entry which is preliminary data.</text>
</comment>
<feature type="compositionally biased region" description="Basic residues" evidence="3">
    <location>
        <begin position="94"/>
        <end position="103"/>
    </location>
</feature>
<evidence type="ECO:0000313" key="5">
    <source>
        <dbReference type="EMBL" id="CAH2007147.1"/>
    </source>
</evidence>
<dbReference type="Gene3D" id="3.30.40.10">
    <property type="entry name" value="Zinc/RING finger domain, C3HC4 (zinc finger)"/>
    <property type="match status" value="1"/>
</dbReference>
<dbReference type="PROSITE" id="PS50119">
    <property type="entry name" value="ZF_BBOX"/>
    <property type="match status" value="1"/>
</dbReference>
<dbReference type="Proteomes" id="UP001152888">
    <property type="component" value="Unassembled WGS sequence"/>
</dbReference>
<dbReference type="EMBL" id="CAKOFQ010007735">
    <property type="protein sequence ID" value="CAH2007147.1"/>
    <property type="molecule type" value="Genomic_DNA"/>
</dbReference>
<evidence type="ECO:0000256" key="2">
    <source>
        <dbReference type="PROSITE-ProRule" id="PRU00024"/>
    </source>
</evidence>
<feature type="region of interest" description="Disordered" evidence="3">
    <location>
        <begin position="94"/>
        <end position="148"/>
    </location>
</feature>
<evidence type="ECO:0000313" key="6">
    <source>
        <dbReference type="Proteomes" id="UP001152888"/>
    </source>
</evidence>
<evidence type="ECO:0000259" key="4">
    <source>
        <dbReference type="PROSITE" id="PS50119"/>
    </source>
</evidence>
<dbReference type="SUPFAM" id="SSF57889">
    <property type="entry name" value="Cysteine-rich domain"/>
    <property type="match status" value="1"/>
</dbReference>
<evidence type="ECO:0000256" key="1">
    <source>
        <dbReference type="ARBA" id="ARBA00022723"/>
    </source>
</evidence>
<dbReference type="InterPro" id="IPR013083">
    <property type="entry name" value="Znf_RING/FYVE/PHD"/>
</dbReference>
<dbReference type="AlphaFoldDB" id="A0A9P0M151"/>
<reference evidence="5" key="1">
    <citation type="submission" date="2022-03" db="EMBL/GenBank/DDBJ databases">
        <authorList>
            <person name="Sayadi A."/>
        </authorList>
    </citation>
    <scope>NUCLEOTIDE SEQUENCE</scope>
</reference>
<accession>A0A9P0M151</accession>
<dbReference type="InterPro" id="IPR047543">
    <property type="entry name" value="Bbox1_RNF31-like"/>
</dbReference>
<feature type="compositionally biased region" description="Pro residues" evidence="3">
    <location>
        <begin position="111"/>
        <end position="126"/>
    </location>
</feature>
<dbReference type="InterPro" id="IPR000315">
    <property type="entry name" value="Znf_B-box"/>
</dbReference>
<keyword evidence="1" id="KW-0479">Metal-binding</keyword>
<gene>
    <name evidence="5" type="ORF">ACAOBT_LOCUS29498</name>
</gene>
<feature type="region of interest" description="Disordered" evidence="3">
    <location>
        <begin position="1"/>
        <end position="36"/>
    </location>
</feature>
<keyword evidence="2" id="KW-0863">Zinc-finger</keyword>
<organism evidence="5 6">
    <name type="scientific">Acanthoscelides obtectus</name>
    <name type="common">Bean weevil</name>
    <name type="synonym">Bruchus obtectus</name>
    <dbReference type="NCBI Taxonomy" id="200917"/>
    <lineage>
        <taxon>Eukaryota</taxon>
        <taxon>Metazoa</taxon>
        <taxon>Ecdysozoa</taxon>
        <taxon>Arthropoda</taxon>
        <taxon>Hexapoda</taxon>
        <taxon>Insecta</taxon>
        <taxon>Pterygota</taxon>
        <taxon>Neoptera</taxon>
        <taxon>Endopterygota</taxon>
        <taxon>Coleoptera</taxon>
        <taxon>Polyphaga</taxon>
        <taxon>Cucujiformia</taxon>
        <taxon>Chrysomeloidea</taxon>
        <taxon>Chrysomelidae</taxon>
        <taxon>Bruchinae</taxon>
        <taxon>Bruchini</taxon>
        <taxon>Acanthoscelides</taxon>
    </lineage>
</organism>
<dbReference type="InterPro" id="IPR046349">
    <property type="entry name" value="C1-like_sf"/>
</dbReference>
<dbReference type="OrthoDB" id="9978677at2759"/>